<comment type="caution">
    <text evidence="2">The sequence shown here is derived from an EMBL/GenBank/DDBJ whole genome shotgun (WGS) entry which is preliminary data.</text>
</comment>
<accession>A0ABR9WWP0</accession>
<organism evidence="2 3">
    <name type="scientific">Salipiger mangrovisoli</name>
    <dbReference type="NCBI Taxonomy" id="2865933"/>
    <lineage>
        <taxon>Bacteria</taxon>
        <taxon>Pseudomonadati</taxon>
        <taxon>Pseudomonadota</taxon>
        <taxon>Alphaproteobacteria</taxon>
        <taxon>Rhodobacterales</taxon>
        <taxon>Roseobacteraceae</taxon>
        <taxon>Salipiger</taxon>
    </lineage>
</organism>
<evidence type="ECO:0000313" key="3">
    <source>
        <dbReference type="Proteomes" id="UP000607796"/>
    </source>
</evidence>
<feature type="chain" id="PRO_5047051880" description="HdeA/HdeB family protein" evidence="1">
    <location>
        <begin position="23"/>
        <end position="95"/>
    </location>
</feature>
<evidence type="ECO:0000256" key="1">
    <source>
        <dbReference type="SAM" id="SignalP"/>
    </source>
</evidence>
<dbReference type="Proteomes" id="UP000607796">
    <property type="component" value="Unassembled WGS sequence"/>
</dbReference>
<protein>
    <recommendedName>
        <fullName evidence="4">HdeA/HdeB family protein</fullName>
    </recommendedName>
</protein>
<evidence type="ECO:0000313" key="2">
    <source>
        <dbReference type="EMBL" id="MBE9635677.1"/>
    </source>
</evidence>
<dbReference type="RefSeq" id="WP_194132987.1">
    <property type="nucleotide sequence ID" value="NZ_JADFFK010000001.1"/>
</dbReference>
<keyword evidence="1" id="KW-0732">Signal</keyword>
<gene>
    <name evidence="2" type="ORF">IQ782_02365</name>
</gene>
<reference evidence="2 3" key="1">
    <citation type="journal article" date="2021" name="Int. J. Syst. Evol. Microbiol.">
        <title>Salipiger mangrovisoli sp. nov., isolated from mangrove soil and the proposal for the reclassification of Paraphaeobacter pallidus as Salipiger pallidus comb. nov.</title>
        <authorList>
            <person name="Du J."/>
            <person name="Liu Y."/>
            <person name="Pei T."/>
            <person name="Deng M.R."/>
            <person name="Zhu H."/>
        </authorList>
    </citation>
    <scope>NUCLEOTIDE SEQUENCE [LARGE SCALE GENOMIC DNA]</scope>
    <source>
        <strain evidence="2 3">6D45A</strain>
    </source>
</reference>
<dbReference type="EMBL" id="JADFFK010000001">
    <property type="protein sequence ID" value="MBE9635677.1"/>
    <property type="molecule type" value="Genomic_DNA"/>
</dbReference>
<keyword evidence="3" id="KW-1185">Reference proteome</keyword>
<evidence type="ECO:0008006" key="4">
    <source>
        <dbReference type="Google" id="ProtNLM"/>
    </source>
</evidence>
<name>A0ABR9WWP0_9RHOB</name>
<sequence>MKFTKISAISLVLVMSSSAAFANVKQVNCEKFIIAVSDDIAAAAEKQAGSMTAAEEKICEAAMQISFAGGDPEVHEIVILPYNISTTVVMLPKAD</sequence>
<proteinExistence type="predicted"/>
<feature type="signal peptide" evidence="1">
    <location>
        <begin position="1"/>
        <end position="22"/>
    </location>
</feature>